<organism evidence="1 2">
    <name type="scientific">Camellia lanceoleosa</name>
    <dbReference type="NCBI Taxonomy" id="1840588"/>
    <lineage>
        <taxon>Eukaryota</taxon>
        <taxon>Viridiplantae</taxon>
        <taxon>Streptophyta</taxon>
        <taxon>Embryophyta</taxon>
        <taxon>Tracheophyta</taxon>
        <taxon>Spermatophyta</taxon>
        <taxon>Magnoliopsida</taxon>
        <taxon>eudicotyledons</taxon>
        <taxon>Gunneridae</taxon>
        <taxon>Pentapetalae</taxon>
        <taxon>asterids</taxon>
        <taxon>Ericales</taxon>
        <taxon>Theaceae</taxon>
        <taxon>Camellia</taxon>
    </lineage>
</organism>
<dbReference type="EMBL" id="CM045768">
    <property type="protein sequence ID" value="KAI7984498.1"/>
    <property type="molecule type" value="Genomic_DNA"/>
</dbReference>
<accession>A0ACC0F7I7</accession>
<evidence type="ECO:0000313" key="1">
    <source>
        <dbReference type="EMBL" id="KAI7984498.1"/>
    </source>
</evidence>
<keyword evidence="2" id="KW-1185">Reference proteome</keyword>
<proteinExistence type="predicted"/>
<reference evidence="1 2" key="1">
    <citation type="journal article" date="2022" name="Plant J.">
        <title>Chromosome-level genome of Camellia lanceoleosa provides a valuable resource for understanding genome evolution and self-incompatibility.</title>
        <authorList>
            <person name="Gong W."/>
            <person name="Xiao S."/>
            <person name="Wang L."/>
            <person name="Liao Z."/>
            <person name="Chang Y."/>
            <person name="Mo W."/>
            <person name="Hu G."/>
            <person name="Li W."/>
            <person name="Zhao G."/>
            <person name="Zhu H."/>
            <person name="Hu X."/>
            <person name="Ji K."/>
            <person name="Xiang X."/>
            <person name="Song Q."/>
            <person name="Yuan D."/>
            <person name="Jin S."/>
            <person name="Zhang L."/>
        </authorList>
    </citation>
    <scope>NUCLEOTIDE SEQUENCE [LARGE SCALE GENOMIC DNA]</scope>
    <source>
        <strain evidence="1">SQ_2022a</strain>
    </source>
</reference>
<name>A0ACC0F7I7_9ERIC</name>
<protein>
    <submittedName>
        <fullName evidence="1">17.4 kDa class I heat shock protein</fullName>
    </submittedName>
</protein>
<comment type="caution">
    <text evidence="1">The sequence shown here is derived from an EMBL/GenBank/DDBJ whole genome shotgun (WGS) entry which is preliminary data.</text>
</comment>
<gene>
    <name evidence="1" type="ORF">LOK49_LG15G01417</name>
</gene>
<sequence length="114" mass="12817">MVVDDLMVKPMSSISSIVLLNNIEIKDISCLQEKTVKVDMDKGLKLFMKVFSKSTTVLTDQIKRSSGKFLRRFRLPENAKVEKVKASVENGMLTVTMPKVKEKKPEVKSIDISG</sequence>
<dbReference type="Proteomes" id="UP001060215">
    <property type="component" value="Chromosome 11"/>
</dbReference>
<keyword evidence="1" id="KW-0346">Stress response</keyword>
<evidence type="ECO:0000313" key="2">
    <source>
        <dbReference type="Proteomes" id="UP001060215"/>
    </source>
</evidence>